<dbReference type="InterPro" id="IPR003137">
    <property type="entry name" value="PA_domain"/>
</dbReference>
<feature type="active site" description="Charge relay system" evidence="8 9">
    <location>
        <position position="226"/>
    </location>
</feature>
<dbReference type="Pfam" id="PF05922">
    <property type="entry name" value="Inhibitor_I9"/>
    <property type="match status" value="1"/>
</dbReference>
<dbReference type="GO" id="GO:0004252">
    <property type="term" value="F:serine-type endopeptidase activity"/>
    <property type="evidence" value="ECO:0007669"/>
    <property type="project" value="UniProtKB-UniRule"/>
</dbReference>
<evidence type="ECO:0000256" key="7">
    <source>
        <dbReference type="ARBA" id="ARBA00022825"/>
    </source>
</evidence>
<sequence>MAFSIFKLVLSSFLLCTFLQEPTNALRKTYIVYLGGHSHGPDPSPTDLETATNSHHDLLASVLGSEENAKEAIMYSYNKHINGFAALLEEEEAAEIAEKPDVVSVFLSKEHKLHTTRSWHFLGLENNGTVSADSAWTKAKFGENTIIANIDTGVWPEHPSFNDKGYGAVPSKWRGKGVCEIDSFNTTQKHFCNRKLIGARIFLKNREVEGGNIEKMFRSARDFVGHGSHTLSTAGGNFVPGANVERNGRGTAKGGSPKARVVAYKACWNKLDTGGCHEADLLAAFDHAIYDGVDVISASVGWSDPYKEALLTDGISIGSFHAVAKNIVVVCSAGNDGPSPSSVTNVAPWSFTVAASTMDRDFLSTVSLGKKKHVQVASLNRGLPRPNRKFYPIIFSVNAKLRNASVNDARVCKPGTLDPTKVKGKILVCLRSDKLQSVKEGEQGKLAGAVAVLVQNDEQSGNLLLAENQVLPAASISGTDTDYANSTSAASGEAFAYLSAAKTKLGVRPAPIMAGFSSRGPNLVQPLILKPDITGPGVGIVAAFSQAAGPSNLPSDTRRTLFNVQQGTSMACPHVAGIAGLLKTYHPTWSPAAIKSAIMTTATTLDNTKKPIRNAFDKVATPYEYGAGHVQPNPAIDPGLVYDLNTTDYLNFLCASGYNQALLKFFANLKVSYTCPKAYRIEDLNYPSITVHHPTSKPVRVTRTVTNVGPPGTYDVSTQAPKGIKILVQPSSLTFKQKGEKKTFQVTLQATAVPHGLPLFGNLSWTKGKHRVTSPITVL</sequence>
<accession>A0A4D6MN84</accession>
<dbReference type="EMBL" id="CP039351">
    <property type="protein sequence ID" value="QCE01457.1"/>
    <property type="molecule type" value="Genomic_DNA"/>
</dbReference>
<keyword evidence="16" id="KW-1185">Reference proteome</keyword>
<dbReference type="InterPro" id="IPR015500">
    <property type="entry name" value="Peptidase_S8_subtilisin-rel"/>
</dbReference>
<dbReference type="PRINTS" id="PR00723">
    <property type="entry name" value="SUBTILISIN"/>
</dbReference>
<gene>
    <name evidence="15" type="ORF">DEO72_LG7g2754</name>
</gene>
<evidence type="ECO:0000256" key="9">
    <source>
        <dbReference type="PROSITE-ProRule" id="PRU01240"/>
    </source>
</evidence>
<dbReference type="Pfam" id="PF17766">
    <property type="entry name" value="fn3_6"/>
    <property type="match status" value="1"/>
</dbReference>
<dbReference type="Gene3D" id="2.60.40.2310">
    <property type="match status" value="1"/>
</dbReference>
<feature type="domain" description="Subtilisin-like protease fibronectin type-III" evidence="14">
    <location>
        <begin position="683"/>
        <end position="778"/>
    </location>
</feature>
<dbReference type="SUPFAM" id="SSF52743">
    <property type="entry name" value="Subtilisin-like"/>
    <property type="match status" value="1"/>
</dbReference>
<evidence type="ECO:0000259" key="12">
    <source>
        <dbReference type="Pfam" id="PF02225"/>
    </source>
</evidence>
<keyword evidence="3" id="KW-0964">Secreted</keyword>
<dbReference type="Gene3D" id="3.40.50.200">
    <property type="entry name" value="Peptidase S8/S53 domain"/>
    <property type="match status" value="1"/>
</dbReference>
<evidence type="ECO:0000259" key="13">
    <source>
        <dbReference type="Pfam" id="PF05922"/>
    </source>
</evidence>
<comment type="similarity">
    <text evidence="2 9">Belongs to the peptidase S8 family.</text>
</comment>
<feature type="signal peptide" evidence="10">
    <location>
        <begin position="1"/>
        <end position="25"/>
    </location>
</feature>
<dbReference type="InterPro" id="IPR000209">
    <property type="entry name" value="Peptidase_S8/S53_dom"/>
</dbReference>
<dbReference type="InterPro" id="IPR023828">
    <property type="entry name" value="Peptidase_S8_Ser-AS"/>
</dbReference>
<dbReference type="GO" id="GO:0005576">
    <property type="term" value="C:extracellular region"/>
    <property type="evidence" value="ECO:0007669"/>
    <property type="project" value="UniProtKB-SubCell"/>
</dbReference>
<proteinExistence type="inferred from homology"/>
<evidence type="ECO:0000313" key="16">
    <source>
        <dbReference type="Proteomes" id="UP000501690"/>
    </source>
</evidence>
<dbReference type="AlphaFoldDB" id="A0A4D6MN84"/>
<name>A0A4D6MN84_VIGUN</name>
<evidence type="ECO:0000256" key="1">
    <source>
        <dbReference type="ARBA" id="ARBA00004613"/>
    </source>
</evidence>
<dbReference type="FunFam" id="3.30.70.80:FF:000002">
    <property type="entry name" value="Subtilisin-like protease SBT5.3"/>
    <property type="match status" value="1"/>
</dbReference>
<evidence type="ECO:0000256" key="3">
    <source>
        <dbReference type="ARBA" id="ARBA00022525"/>
    </source>
</evidence>
<dbReference type="Pfam" id="PF02225">
    <property type="entry name" value="PA"/>
    <property type="match status" value="1"/>
</dbReference>
<dbReference type="InterPro" id="IPR041469">
    <property type="entry name" value="Subtilisin-like_FN3"/>
</dbReference>
<evidence type="ECO:0000256" key="2">
    <source>
        <dbReference type="ARBA" id="ARBA00011073"/>
    </source>
</evidence>
<dbReference type="InterPro" id="IPR010259">
    <property type="entry name" value="S8pro/Inhibitor_I9"/>
</dbReference>
<dbReference type="GO" id="GO:0006508">
    <property type="term" value="P:proteolysis"/>
    <property type="evidence" value="ECO:0007669"/>
    <property type="project" value="UniProtKB-KW"/>
</dbReference>
<protein>
    <submittedName>
        <fullName evidence="15">Peptidase S8</fullName>
    </submittedName>
</protein>
<dbReference type="CDD" id="cd02120">
    <property type="entry name" value="PA_subtilisin_like"/>
    <property type="match status" value="1"/>
</dbReference>
<feature type="chain" id="PRO_5020024898" evidence="10">
    <location>
        <begin position="26"/>
        <end position="779"/>
    </location>
</feature>
<dbReference type="Proteomes" id="UP000501690">
    <property type="component" value="Linkage Group LG7"/>
</dbReference>
<dbReference type="GO" id="GO:0009610">
    <property type="term" value="P:response to symbiotic fungus"/>
    <property type="evidence" value="ECO:0007669"/>
    <property type="project" value="UniProtKB-ARBA"/>
</dbReference>
<dbReference type="InterPro" id="IPR034197">
    <property type="entry name" value="Peptidases_S8_3"/>
</dbReference>
<evidence type="ECO:0000256" key="4">
    <source>
        <dbReference type="ARBA" id="ARBA00022670"/>
    </source>
</evidence>
<evidence type="ECO:0000313" key="15">
    <source>
        <dbReference type="EMBL" id="QCE01457.1"/>
    </source>
</evidence>
<keyword evidence="7 9" id="KW-0720">Serine protease</keyword>
<dbReference type="PROSITE" id="PS51892">
    <property type="entry name" value="SUBTILASE"/>
    <property type="match status" value="1"/>
</dbReference>
<dbReference type="FunFam" id="3.40.50.200:FF:000006">
    <property type="entry name" value="Subtilisin-like protease SBT1.5"/>
    <property type="match status" value="1"/>
</dbReference>
<dbReference type="CDD" id="cd04852">
    <property type="entry name" value="Peptidases_S8_3"/>
    <property type="match status" value="1"/>
</dbReference>
<evidence type="ECO:0000256" key="6">
    <source>
        <dbReference type="ARBA" id="ARBA00022801"/>
    </source>
</evidence>
<dbReference type="InterPro" id="IPR036852">
    <property type="entry name" value="Peptidase_S8/S53_dom_sf"/>
</dbReference>
<evidence type="ECO:0000256" key="10">
    <source>
        <dbReference type="SAM" id="SignalP"/>
    </source>
</evidence>
<organism evidence="15 16">
    <name type="scientific">Vigna unguiculata</name>
    <name type="common">Cowpea</name>
    <dbReference type="NCBI Taxonomy" id="3917"/>
    <lineage>
        <taxon>Eukaryota</taxon>
        <taxon>Viridiplantae</taxon>
        <taxon>Streptophyta</taxon>
        <taxon>Embryophyta</taxon>
        <taxon>Tracheophyta</taxon>
        <taxon>Spermatophyta</taxon>
        <taxon>Magnoliopsida</taxon>
        <taxon>eudicotyledons</taxon>
        <taxon>Gunneridae</taxon>
        <taxon>Pentapetalae</taxon>
        <taxon>rosids</taxon>
        <taxon>fabids</taxon>
        <taxon>Fabales</taxon>
        <taxon>Fabaceae</taxon>
        <taxon>Papilionoideae</taxon>
        <taxon>50 kb inversion clade</taxon>
        <taxon>NPAAA clade</taxon>
        <taxon>indigoferoid/millettioid clade</taxon>
        <taxon>Phaseoleae</taxon>
        <taxon>Vigna</taxon>
    </lineage>
</organism>
<evidence type="ECO:0000259" key="14">
    <source>
        <dbReference type="Pfam" id="PF17766"/>
    </source>
</evidence>
<evidence type="ECO:0000256" key="5">
    <source>
        <dbReference type="ARBA" id="ARBA00022729"/>
    </source>
</evidence>
<feature type="active site" description="Charge relay system" evidence="8 9">
    <location>
        <position position="151"/>
    </location>
</feature>
<feature type="domain" description="Inhibitor I9" evidence="13">
    <location>
        <begin position="29"/>
        <end position="114"/>
    </location>
</feature>
<keyword evidence="5 10" id="KW-0732">Signal</keyword>
<dbReference type="Gene3D" id="3.50.30.30">
    <property type="match status" value="1"/>
</dbReference>
<dbReference type="PROSITE" id="PS00138">
    <property type="entry name" value="SUBTILASE_SER"/>
    <property type="match status" value="1"/>
</dbReference>
<feature type="active site" description="Charge relay system" evidence="8 9">
    <location>
        <position position="569"/>
    </location>
</feature>
<reference evidence="15 16" key="1">
    <citation type="submission" date="2019-04" db="EMBL/GenBank/DDBJ databases">
        <title>An improved genome assembly and genetic linkage map for asparagus bean, Vigna unguiculata ssp. sesquipedialis.</title>
        <authorList>
            <person name="Xia Q."/>
            <person name="Zhang R."/>
            <person name="Dong Y."/>
        </authorList>
    </citation>
    <scope>NUCLEOTIDE SEQUENCE [LARGE SCALE GENOMIC DNA]</scope>
    <source>
        <tissue evidence="15">Leaf</tissue>
    </source>
</reference>
<keyword evidence="6 9" id="KW-0378">Hydrolase</keyword>
<dbReference type="Gene3D" id="3.30.70.80">
    <property type="entry name" value="Peptidase S8 propeptide/proteinase inhibitor I9"/>
    <property type="match status" value="1"/>
</dbReference>
<keyword evidence="4 9" id="KW-0645">Protease</keyword>
<evidence type="ECO:0000256" key="8">
    <source>
        <dbReference type="PIRSR" id="PIRSR615500-1"/>
    </source>
</evidence>
<dbReference type="InterPro" id="IPR037045">
    <property type="entry name" value="S8pro/Inhibitor_I9_sf"/>
</dbReference>
<dbReference type="InterPro" id="IPR045051">
    <property type="entry name" value="SBT"/>
</dbReference>
<dbReference type="GO" id="GO:0009609">
    <property type="term" value="P:response to symbiotic bacterium"/>
    <property type="evidence" value="ECO:0007669"/>
    <property type="project" value="UniProtKB-ARBA"/>
</dbReference>
<feature type="domain" description="Peptidase S8/S53" evidence="11">
    <location>
        <begin position="142"/>
        <end position="606"/>
    </location>
</feature>
<comment type="subcellular location">
    <subcellularLocation>
        <location evidence="1">Secreted</location>
    </subcellularLocation>
</comment>
<feature type="domain" description="PA" evidence="12">
    <location>
        <begin position="411"/>
        <end position="480"/>
    </location>
</feature>
<evidence type="ECO:0000259" key="11">
    <source>
        <dbReference type="Pfam" id="PF00082"/>
    </source>
</evidence>
<dbReference type="Pfam" id="PF00082">
    <property type="entry name" value="Peptidase_S8"/>
    <property type="match status" value="1"/>
</dbReference>
<dbReference type="PANTHER" id="PTHR10795">
    <property type="entry name" value="PROPROTEIN CONVERTASE SUBTILISIN/KEXIN"/>
    <property type="match status" value="1"/>
</dbReference>